<sequence length="143" mass="17515">MKCYDLVELEEVKKQLQHYVNDFNFNRKKKEYLTLESKKVKHEVLLPNENYIGNRFTYNSHCTIGGLYKVYYFKMDEMMIEYLYNKGDLIRFNSFNEIYFLEDPCFYKGDRVMCSICSHEQTFALFLQDNELENFRLFEIPFY</sequence>
<dbReference type="STRING" id="1120996.SAMN02746066_03787"/>
<name>A0A1M7MH79_9FIRM</name>
<evidence type="ECO:0000313" key="1">
    <source>
        <dbReference type="EMBL" id="SHM89770.1"/>
    </source>
</evidence>
<keyword evidence="2" id="KW-1185">Reference proteome</keyword>
<dbReference type="AlphaFoldDB" id="A0A1M7MH79"/>
<dbReference type="EMBL" id="FRCP01000021">
    <property type="protein sequence ID" value="SHM89770.1"/>
    <property type="molecule type" value="Genomic_DNA"/>
</dbReference>
<protein>
    <submittedName>
        <fullName evidence="1">Uncharacterized protein</fullName>
    </submittedName>
</protein>
<accession>A0A1M7MH79</accession>
<proteinExistence type="predicted"/>
<dbReference type="Proteomes" id="UP000184038">
    <property type="component" value="Unassembled WGS sequence"/>
</dbReference>
<gene>
    <name evidence="1" type="ORF">SAMN02746066_03787</name>
</gene>
<reference evidence="1 2" key="1">
    <citation type="submission" date="2016-11" db="EMBL/GenBank/DDBJ databases">
        <authorList>
            <person name="Jaros S."/>
            <person name="Januszkiewicz K."/>
            <person name="Wedrychowicz H."/>
        </authorList>
    </citation>
    <scope>NUCLEOTIDE SEQUENCE [LARGE SCALE GENOMIC DNA]</scope>
    <source>
        <strain evidence="1 2">DSM 15930</strain>
    </source>
</reference>
<evidence type="ECO:0000313" key="2">
    <source>
        <dbReference type="Proteomes" id="UP000184038"/>
    </source>
</evidence>
<organism evidence="1 2">
    <name type="scientific">Anaerosporobacter mobilis DSM 15930</name>
    <dbReference type="NCBI Taxonomy" id="1120996"/>
    <lineage>
        <taxon>Bacteria</taxon>
        <taxon>Bacillati</taxon>
        <taxon>Bacillota</taxon>
        <taxon>Clostridia</taxon>
        <taxon>Lachnospirales</taxon>
        <taxon>Lachnospiraceae</taxon>
        <taxon>Anaerosporobacter</taxon>
    </lineage>
</organism>